<dbReference type="SUPFAM" id="SSF52540">
    <property type="entry name" value="P-loop containing nucleoside triphosphate hydrolases"/>
    <property type="match status" value="2"/>
</dbReference>
<keyword evidence="2" id="KW-0479">Metal-binding</keyword>
<dbReference type="PANTHER" id="PTHR11472:SF34">
    <property type="entry name" value="REGULATOR OF TELOMERE ELONGATION HELICASE 1"/>
    <property type="match status" value="1"/>
</dbReference>
<dbReference type="InterPro" id="IPR011604">
    <property type="entry name" value="PDDEXK-like_dom_sf"/>
</dbReference>
<dbReference type="OrthoDB" id="9765586at2"/>
<sequence>MSDLIKISVRALVEYAYRSGSIETGFRTATALTEGTKAHQKVQQTYGEQDQKEVFLQMEIPYGEMVFVLEGRCDGLLFDGNEITIDEIKSSGGDPHLIEENRYPVHWAQAYCYAYMYAKQEGLGQIRVQLSYVQVGTDEKQQYVRVLSLEELEAAVLEAVRRYAPYADMQLRNRRNRDLSIKELAFPYKAYREGQRKFAGAVYQTIAEERKLFANAPTGTGKTISTLFPSVKAIGEGLLQRIFYLTAKTLTRTAAEDAFALMNAKGLQMKVVTLTAKDKICFREEGLCSQESCEFAEGYYDRVNGAILDMLQHETQMNRTVIETYARKHKVCPFEFSLDAAYAADAVICDYNYIFDPKVFLKRMPEELKKQTVLLIDEAHNLVDRGREMFSAELTKAPFLQLRREFKERSPGVAGAAKAVNDYFIAFRKARGEQRSAVLKELPEELLPLLEAFVQHAERELAAPSGVGDSELLLDMFFTAQRFLRTAKYYDDKFVTLAELQKNDVRLKLMCLDPSLLLAHMGRGFRSHIYFSATLSPFSYYMDMLGGGEDDYTIAIPWPFRQEQLDVWIEPLSTRYKDREKSLEPIVGMLNRLLRDKPGNYLVFFPSYDYMREVAALFSSPYAEAVRHEESSVRPEASPPDKPPDATWDRDIAPNVTEPSGASLPQLEEEKEPGSGDPLQKQCRSQILRLAPDMDMLVQEPFMSEEMRESFLSAFQEDSPRTLIGFAVMGGIFSEGIDLRGERLTGVVVVGVGLPQIGPERDRIKEHFDLEGRSGFDYAYVFPGMNKVMQAGGRLIRTENDYGTLVLVDDRFLQKRYQALLPPEWRHFTVHY</sequence>
<dbReference type="GO" id="GO:0046872">
    <property type="term" value="F:metal ion binding"/>
    <property type="evidence" value="ECO:0007669"/>
    <property type="project" value="UniProtKB-KW"/>
</dbReference>
<evidence type="ECO:0000256" key="12">
    <source>
        <dbReference type="ARBA" id="ARBA00023235"/>
    </source>
</evidence>
<dbReference type="Pfam" id="PF06733">
    <property type="entry name" value="DEAD_2"/>
    <property type="match status" value="1"/>
</dbReference>
<dbReference type="PROSITE" id="PS51193">
    <property type="entry name" value="HELICASE_ATP_BIND_2"/>
    <property type="match status" value="1"/>
</dbReference>
<gene>
    <name evidence="16" type="ORF">EDM21_19260</name>
</gene>
<evidence type="ECO:0000256" key="9">
    <source>
        <dbReference type="ARBA" id="ARBA00023014"/>
    </source>
</evidence>
<dbReference type="RefSeq" id="WP_157338078.1">
    <property type="nucleotide sequence ID" value="NZ_RHLK01000014.1"/>
</dbReference>
<comment type="similarity">
    <text evidence="13">Belongs to the helicase family. DinG subfamily.</text>
</comment>
<keyword evidence="5" id="KW-0378">Hydrolase</keyword>
<dbReference type="EMBL" id="RHLK01000014">
    <property type="protein sequence ID" value="MVP01636.1"/>
    <property type="molecule type" value="Genomic_DNA"/>
</dbReference>
<evidence type="ECO:0000256" key="7">
    <source>
        <dbReference type="ARBA" id="ARBA00022840"/>
    </source>
</evidence>
<keyword evidence="11" id="KW-0234">DNA repair</keyword>
<dbReference type="AlphaFoldDB" id="A0A7X3FKX1"/>
<dbReference type="InterPro" id="IPR006555">
    <property type="entry name" value="ATP-dep_Helicase_C"/>
</dbReference>
<reference evidence="16 17" key="1">
    <citation type="journal article" date="2019" name="Microorganisms">
        <title>Paenibacillus lutrae sp. nov., A Chitinolytic Species Isolated from A River Otter in Castril Natural Park, Granada, Spain.</title>
        <authorList>
            <person name="Rodriguez M."/>
            <person name="Reina J.C."/>
            <person name="Bejar V."/>
            <person name="Llamas I."/>
        </authorList>
    </citation>
    <scope>NUCLEOTIDE SEQUENCE [LARGE SCALE GENOMIC DNA]</scope>
    <source>
        <strain evidence="16 17">N10</strain>
    </source>
</reference>
<keyword evidence="8" id="KW-0408">Iron</keyword>
<evidence type="ECO:0000256" key="4">
    <source>
        <dbReference type="ARBA" id="ARBA00022763"/>
    </source>
</evidence>
<organism evidence="16 17">
    <name type="scientific">Paenibacillus lutrae</name>
    <dbReference type="NCBI Taxonomy" id="2078573"/>
    <lineage>
        <taxon>Bacteria</taxon>
        <taxon>Bacillati</taxon>
        <taxon>Bacillota</taxon>
        <taxon>Bacilli</taxon>
        <taxon>Bacillales</taxon>
        <taxon>Paenibacillaceae</taxon>
        <taxon>Paenibacillus</taxon>
    </lineage>
</organism>
<evidence type="ECO:0000256" key="1">
    <source>
        <dbReference type="ARBA" id="ARBA00022485"/>
    </source>
</evidence>
<evidence type="ECO:0000313" key="16">
    <source>
        <dbReference type="EMBL" id="MVP01636.1"/>
    </source>
</evidence>
<dbReference type="InterPro" id="IPR027417">
    <property type="entry name" value="P-loop_NTPase"/>
</dbReference>
<evidence type="ECO:0000256" key="10">
    <source>
        <dbReference type="ARBA" id="ARBA00023125"/>
    </source>
</evidence>
<dbReference type="GO" id="GO:0005524">
    <property type="term" value="F:ATP binding"/>
    <property type="evidence" value="ECO:0007669"/>
    <property type="project" value="UniProtKB-KW"/>
</dbReference>
<evidence type="ECO:0000256" key="13">
    <source>
        <dbReference type="ARBA" id="ARBA00038058"/>
    </source>
</evidence>
<dbReference type="GO" id="GO:0051539">
    <property type="term" value="F:4 iron, 4 sulfur cluster binding"/>
    <property type="evidence" value="ECO:0007669"/>
    <property type="project" value="UniProtKB-KW"/>
</dbReference>
<dbReference type="Gene3D" id="3.40.50.300">
    <property type="entry name" value="P-loop containing nucleotide triphosphate hydrolases"/>
    <property type="match status" value="2"/>
</dbReference>
<evidence type="ECO:0000313" key="17">
    <source>
        <dbReference type="Proteomes" id="UP000490800"/>
    </source>
</evidence>
<dbReference type="Pfam" id="PF13307">
    <property type="entry name" value="Helicase_C_2"/>
    <property type="match status" value="1"/>
</dbReference>
<proteinExistence type="inferred from homology"/>
<dbReference type="Gene3D" id="3.90.320.10">
    <property type="match status" value="1"/>
</dbReference>
<dbReference type="GO" id="GO:0003677">
    <property type="term" value="F:DNA binding"/>
    <property type="evidence" value="ECO:0007669"/>
    <property type="project" value="UniProtKB-KW"/>
</dbReference>
<keyword evidence="6 16" id="KW-0347">Helicase</keyword>
<name>A0A7X3FKX1_9BACL</name>
<keyword evidence="7" id="KW-0067">ATP-binding</keyword>
<keyword evidence="12" id="KW-0413">Isomerase</keyword>
<dbReference type="Gene3D" id="1.10.30.20">
    <property type="entry name" value="Bacterial XPD DNA helicase, FeS cluster domain"/>
    <property type="match status" value="1"/>
</dbReference>
<comment type="caution">
    <text evidence="16">The sequence shown here is derived from an EMBL/GenBank/DDBJ whole genome shotgun (WGS) entry which is preliminary data.</text>
</comment>
<feature type="domain" description="Helicase ATP-binding" evidence="15">
    <location>
        <begin position="181"/>
        <end position="439"/>
    </location>
</feature>
<dbReference type="PANTHER" id="PTHR11472">
    <property type="entry name" value="DNA REPAIR DEAD HELICASE RAD3/XP-D SUBFAMILY MEMBER"/>
    <property type="match status" value="1"/>
</dbReference>
<keyword evidence="1" id="KW-0004">4Fe-4S</keyword>
<dbReference type="InterPro" id="IPR014013">
    <property type="entry name" value="Helic_SF1/SF2_ATP-bd_DinG/Rad3"/>
</dbReference>
<evidence type="ECO:0000256" key="14">
    <source>
        <dbReference type="SAM" id="MobiDB-lite"/>
    </source>
</evidence>
<dbReference type="SMART" id="SM00491">
    <property type="entry name" value="HELICc2"/>
    <property type="match status" value="1"/>
</dbReference>
<dbReference type="Gene3D" id="1.10.275.40">
    <property type="match status" value="1"/>
</dbReference>
<keyword evidence="3" id="KW-0547">Nucleotide-binding</keyword>
<protein>
    <submittedName>
        <fullName evidence="16">ATP-dependent DNA helicase</fullName>
    </submittedName>
</protein>
<evidence type="ECO:0000256" key="3">
    <source>
        <dbReference type="ARBA" id="ARBA00022741"/>
    </source>
</evidence>
<dbReference type="InterPro" id="IPR042493">
    <property type="entry name" value="XPD_DNA_FeS"/>
</dbReference>
<evidence type="ECO:0000256" key="5">
    <source>
        <dbReference type="ARBA" id="ARBA00022801"/>
    </source>
</evidence>
<keyword evidence="10" id="KW-0238">DNA-binding</keyword>
<dbReference type="Proteomes" id="UP000490800">
    <property type="component" value="Unassembled WGS sequence"/>
</dbReference>
<dbReference type="InterPro" id="IPR045028">
    <property type="entry name" value="DinG/Rad3-like"/>
</dbReference>
<evidence type="ECO:0000256" key="11">
    <source>
        <dbReference type="ARBA" id="ARBA00023204"/>
    </source>
</evidence>
<dbReference type="SMART" id="SM00488">
    <property type="entry name" value="DEXDc2"/>
    <property type="match status" value="1"/>
</dbReference>
<dbReference type="InterPro" id="IPR006554">
    <property type="entry name" value="Helicase-like_DEXD_c2"/>
</dbReference>
<accession>A0A7X3FKX1</accession>
<dbReference type="InterPro" id="IPR010614">
    <property type="entry name" value="RAD3-like_helicase_DEAD"/>
</dbReference>
<evidence type="ECO:0000256" key="2">
    <source>
        <dbReference type="ARBA" id="ARBA00022723"/>
    </source>
</evidence>
<evidence type="ECO:0000259" key="15">
    <source>
        <dbReference type="PROSITE" id="PS51193"/>
    </source>
</evidence>
<dbReference type="GO" id="GO:0016818">
    <property type="term" value="F:hydrolase activity, acting on acid anhydrides, in phosphorus-containing anhydrides"/>
    <property type="evidence" value="ECO:0007669"/>
    <property type="project" value="InterPro"/>
</dbReference>
<feature type="region of interest" description="Disordered" evidence="14">
    <location>
        <begin position="629"/>
        <end position="680"/>
    </location>
</feature>
<keyword evidence="17" id="KW-1185">Reference proteome</keyword>
<evidence type="ECO:0000256" key="6">
    <source>
        <dbReference type="ARBA" id="ARBA00022806"/>
    </source>
</evidence>
<dbReference type="GO" id="GO:0006281">
    <property type="term" value="P:DNA repair"/>
    <property type="evidence" value="ECO:0007669"/>
    <property type="project" value="UniProtKB-KW"/>
</dbReference>
<keyword evidence="9" id="KW-0411">Iron-sulfur</keyword>
<evidence type="ECO:0000256" key="8">
    <source>
        <dbReference type="ARBA" id="ARBA00023004"/>
    </source>
</evidence>
<feature type="compositionally biased region" description="Basic and acidic residues" evidence="14">
    <location>
        <begin position="642"/>
        <end position="652"/>
    </location>
</feature>
<dbReference type="GO" id="GO:0003678">
    <property type="term" value="F:DNA helicase activity"/>
    <property type="evidence" value="ECO:0007669"/>
    <property type="project" value="InterPro"/>
</dbReference>
<keyword evidence="4" id="KW-0227">DNA damage</keyword>